<dbReference type="InParanoid" id="A0A1X2H825"/>
<dbReference type="AlphaFoldDB" id="A0A1X2H825"/>
<keyword evidence="1" id="KW-0472">Membrane</keyword>
<keyword evidence="1" id="KW-0812">Transmembrane</keyword>
<dbReference type="OMA" id="TTWILYK"/>
<name>A0A1X2H825_SYNRA</name>
<sequence>MALKLSPAGQRLATIIVSAPLMVATSWILYKRLVLGEERRTADGRAIRPAGVKVERTDERDL</sequence>
<gene>
    <name evidence="2" type="ORF">BCR43DRAFT_516367</name>
</gene>
<evidence type="ECO:0000313" key="2">
    <source>
        <dbReference type="EMBL" id="ORY94729.1"/>
    </source>
</evidence>
<evidence type="ECO:0000256" key="1">
    <source>
        <dbReference type="SAM" id="Phobius"/>
    </source>
</evidence>
<dbReference type="OrthoDB" id="3784821at2759"/>
<protein>
    <submittedName>
        <fullName evidence="2">Uncharacterized protein</fullName>
    </submittedName>
</protein>
<keyword evidence="1" id="KW-1133">Transmembrane helix</keyword>
<evidence type="ECO:0000313" key="3">
    <source>
        <dbReference type="Proteomes" id="UP000242180"/>
    </source>
</evidence>
<dbReference type="Proteomes" id="UP000242180">
    <property type="component" value="Unassembled WGS sequence"/>
</dbReference>
<feature type="transmembrane region" description="Helical" evidence="1">
    <location>
        <begin position="12"/>
        <end position="30"/>
    </location>
</feature>
<reference evidence="2 3" key="1">
    <citation type="submission" date="2016-07" db="EMBL/GenBank/DDBJ databases">
        <title>Pervasive Adenine N6-methylation of Active Genes in Fungi.</title>
        <authorList>
            <consortium name="DOE Joint Genome Institute"/>
            <person name="Mondo S.J."/>
            <person name="Dannebaum R.O."/>
            <person name="Kuo R.C."/>
            <person name="Labutti K."/>
            <person name="Haridas S."/>
            <person name="Kuo A."/>
            <person name="Salamov A."/>
            <person name="Ahrendt S.R."/>
            <person name="Lipzen A."/>
            <person name="Sullivan W."/>
            <person name="Andreopoulos W.B."/>
            <person name="Clum A."/>
            <person name="Lindquist E."/>
            <person name="Daum C."/>
            <person name="Ramamoorthy G.K."/>
            <person name="Gryganskyi A."/>
            <person name="Culley D."/>
            <person name="Magnuson J.K."/>
            <person name="James T.Y."/>
            <person name="O'Malley M.A."/>
            <person name="Stajich J.E."/>
            <person name="Spatafora J.W."/>
            <person name="Visel A."/>
            <person name="Grigoriev I.V."/>
        </authorList>
    </citation>
    <scope>NUCLEOTIDE SEQUENCE [LARGE SCALE GENOMIC DNA]</scope>
    <source>
        <strain evidence="2 3">NRRL 2496</strain>
    </source>
</reference>
<dbReference type="STRING" id="13706.A0A1X2H825"/>
<accession>A0A1X2H825</accession>
<organism evidence="2 3">
    <name type="scientific">Syncephalastrum racemosum</name>
    <name type="common">Filamentous fungus</name>
    <dbReference type="NCBI Taxonomy" id="13706"/>
    <lineage>
        <taxon>Eukaryota</taxon>
        <taxon>Fungi</taxon>
        <taxon>Fungi incertae sedis</taxon>
        <taxon>Mucoromycota</taxon>
        <taxon>Mucoromycotina</taxon>
        <taxon>Mucoromycetes</taxon>
        <taxon>Mucorales</taxon>
        <taxon>Syncephalastraceae</taxon>
        <taxon>Syncephalastrum</taxon>
    </lineage>
</organism>
<proteinExistence type="predicted"/>
<dbReference type="EMBL" id="MCGN01000007">
    <property type="protein sequence ID" value="ORY94729.1"/>
    <property type="molecule type" value="Genomic_DNA"/>
</dbReference>
<comment type="caution">
    <text evidence="2">The sequence shown here is derived from an EMBL/GenBank/DDBJ whole genome shotgun (WGS) entry which is preliminary data.</text>
</comment>
<keyword evidence="3" id="KW-1185">Reference proteome</keyword>